<feature type="region of interest" description="Disordered" evidence="1">
    <location>
        <begin position="59"/>
        <end position="81"/>
    </location>
</feature>
<evidence type="ECO:0000313" key="2">
    <source>
        <dbReference type="EMBL" id="WTU72378.1"/>
    </source>
</evidence>
<dbReference type="EMBL" id="CP108264">
    <property type="protein sequence ID" value="WTU72378.1"/>
    <property type="molecule type" value="Genomic_DNA"/>
</dbReference>
<proteinExistence type="predicted"/>
<dbReference type="AlphaFoldDB" id="A0AAU2JJF3"/>
<protein>
    <submittedName>
        <fullName evidence="2">Uncharacterized protein</fullName>
    </submittedName>
</protein>
<evidence type="ECO:0000256" key="1">
    <source>
        <dbReference type="SAM" id="MobiDB-lite"/>
    </source>
</evidence>
<accession>A0AAU2JJF3</accession>
<name>A0AAU2JJF3_9ACTN</name>
<gene>
    <name evidence="2" type="ORF">OG327_02970</name>
</gene>
<organism evidence="2">
    <name type="scientific">Streptomyces sp. NBC_00049</name>
    <dbReference type="NCBI Taxonomy" id="2903617"/>
    <lineage>
        <taxon>Bacteria</taxon>
        <taxon>Bacillati</taxon>
        <taxon>Actinomycetota</taxon>
        <taxon>Actinomycetes</taxon>
        <taxon>Kitasatosporales</taxon>
        <taxon>Streptomycetaceae</taxon>
        <taxon>Streptomyces</taxon>
    </lineage>
</organism>
<feature type="region of interest" description="Disordered" evidence="1">
    <location>
        <begin position="98"/>
        <end position="134"/>
    </location>
</feature>
<reference evidence="2" key="1">
    <citation type="submission" date="2022-10" db="EMBL/GenBank/DDBJ databases">
        <title>The complete genomes of actinobacterial strains from the NBC collection.</title>
        <authorList>
            <person name="Joergensen T.S."/>
            <person name="Alvarez Arevalo M."/>
            <person name="Sterndorff E.B."/>
            <person name="Faurdal D."/>
            <person name="Vuksanovic O."/>
            <person name="Mourched A.-S."/>
            <person name="Charusanti P."/>
            <person name="Shaw S."/>
            <person name="Blin K."/>
            <person name="Weber T."/>
        </authorList>
    </citation>
    <scope>NUCLEOTIDE SEQUENCE</scope>
    <source>
        <strain evidence="2">NBC_00049</strain>
    </source>
</reference>
<sequence length="134" mass="14172">MLLRLLRLNDGWARFPARRGTGRRTSRRCGGPGGAIGISAITGSLGRGRQGVVRESAEQLSVAGEVDPGLEDGPDRSDTFAQRQTAELGGDQKLRAREEAHADLPAARSHVLAVPGRQNGLSLGGGTDRIGEHR</sequence>